<organism evidence="1 2">
    <name type="scientific">Paxillus rubicundulus Ve08.2h10</name>
    <dbReference type="NCBI Taxonomy" id="930991"/>
    <lineage>
        <taxon>Eukaryota</taxon>
        <taxon>Fungi</taxon>
        <taxon>Dikarya</taxon>
        <taxon>Basidiomycota</taxon>
        <taxon>Agaricomycotina</taxon>
        <taxon>Agaricomycetes</taxon>
        <taxon>Agaricomycetidae</taxon>
        <taxon>Boletales</taxon>
        <taxon>Paxilineae</taxon>
        <taxon>Paxillaceae</taxon>
        <taxon>Paxillus</taxon>
    </lineage>
</organism>
<dbReference type="InParanoid" id="A0A0D0DHC5"/>
<name>A0A0D0DHC5_9AGAM</name>
<evidence type="ECO:0000313" key="2">
    <source>
        <dbReference type="Proteomes" id="UP000054538"/>
    </source>
</evidence>
<reference evidence="1 2" key="1">
    <citation type="submission" date="2014-04" db="EMBL/GenBank/DDBJ databases">
        <authorList>
            <consortium name="DOE Joint Genome Institute"/>
            <person name="Kuo A."/>
            <person name="Kohler A."/>
            <person name="Jargeat P."/>
            <person name="Nagy L.G."/>
            <person name="Floudas D."/>
            <person name="Copeland A."/>
            <person name="Barry K.W."/>
            <person name="Cichocki N."/>
            <person name="Veneault-Fourrey C."/>
            <person name="LaButti K."/>
            <person name="Lindquist E.A."/>
            <person name="Lipzen A."/>
            <person name="Lundell T."/>
            <person name="Morin E."/>
            <person name="Murat C."/>
            <person name="Sun H."/>
            <person name="Tunlid A."/>
            <person name="Henrissat B."/>
            <person name="Grigoriev I.V."/>
            <person name="Hibbett D.S."/>
            <person name="Martin F."/>
            <person name="Nordberg H.P."/>
            <person name="Cantor M.N."/>
            <person name="Hua S.X."/>
        </authorList>
    </citation>
    <scope>NUCLEOTIDE SEQUENCE [LARGE SCALE GENOMIC DNA]</scope>
    <source>
        <strain evidence="1 2">Ve08.2h10</strain>
    </source>
</reference>
<evidence type="ECO:0000313" key="1">
    <source>
        <dbReference type="EMBL" id="KIK80824.1"/>
    </source>
</evidence>
<keyword evidence="2" id="KW-1185">Reference proteome</keyword>
<dbReference type="HOGENOM" id="CLU_2628612_0_0_1"/>
<protein>
    <submittedName>
        <fullName evidence="1">Uncharacterized protein</fullName>
    </submittedName>
</protein>
<dbReference type="EMBL" id="KN825925">
    <property type="protein sequence ID" value="KIK80824.1"/>
    <property type="molecule type" value="Genomic_DNA"/>
</dbReference>
<proteinExistence type="predicted"/>
<reference evidence="2" key="2">
    <citation type="submission" date="2015-01" db="EMBL/GenBank/DDBJ databases">
        <title>Evolutionary Origins and Diversification of the Mycorrhizal Mutualists.</title>
        <authorList>
            <consortium name="DOE Joint Genome Institute"/>
            <consortium name="Mycorrhizal Genomics Consortium"/>
            <person name="Kohler A."/>
            <person name="Kuo A."/>
            <person name="Nagy L.G."/>
            <person name="Floudas D."/>
            <person name="Copeland A."/>
            <person name="Barry K.W."/>
            <person name="Cichocki N."/>
            <person name="Veneault-Fourrey C."/>
            <person name="LaButti K."/>
            <person name="Lindquist E.A."/>
            <person name="Lipzen A."/>
            <person name="Lundell T."/>
            <person name="Morin E."/>
            <person name="Murat C."/>
            <person name="Riley R."/>
            <person name="Ohm R."/>
            <person name="Sun H."/>
            <person name="Tunlid A."/>
            <person name="Henrissat B."/>
            <person name="Grigoriev I.V."/>
            <person name="Hibbett D.S."/>
            <person name="Martin F."/>
        </authorList>
    </citation>
    <scope>NUCLEOTIDE SEQUENCE [LARGE SCALE GENOMIC DNA]</scope>
    <source>
        <strain evidence="2">Ve08.2h10</strain>
    </source>
</reference>
<feature type="non-terminal residue" evidence="1">
    <location>
        <position position="1"/>
    </location>
</feature>
<accession>A0A0D0DHC5</accession>
<dbReference type="AlphaFoldDB" id="A0A0D0DHC5"/>
<dbReference type="Proteomes" id="UP000054538">
    <property type="component" value="Unassembled WGS sequence"/>
</dbReference>
<sequence length="78" mass="8779">SMHNLFYSNLKKNYCDQAVKCTQTGNGVALNVEGHSNLLHEIPFNFLIFSDCLQRLSKRSFHGTLTFMASGRESPCIP</sequence>
<gene>
    <name evidence="1" type="ORF">PAXRUDRAFT_157611</name>
</gene>